<dbReference type="RefSeq" id="WP_151022353.1">
    <property type="nucleotide sequence ID" value="NZ_BAAAEB010000075.1"/>
</dbReference>
<dbReference type="AlphaFoldDB" id="A0A849BK24"/>
<comment type="caution">
    <text evidence="2">The sequence shown here is derived from an EMBL/GenBank/DDBJ whole genome shotgun (WGS) entry which is preliminary data.</text>
</comment>
<feature type="region of interest" description="Disordered" evidence="1">
    <location>
        <begin position="99"/>
        <end position="154"/>
    </location>
</feature>
<feature type="compositionally biased region" description="Basic and acidic residues" evidence="1">
    <location>
        <begin position="137"/>
        <end position="154"/>
    </location>
</feature>
<evidence type="ECO:0000313" key="3">
    <source>
        <dbReference type="Proteomes" id="UP000542973"/>
    </source>
</evidence>
<dbReference type="EMBL" id="JABEMD010000073">
    <property type="protein sequence ID" value="NNH14073.1"/>
    <property type="molecule type" value="Genomic_DNA"/>
</dbReference>
<evidence type="ECO:0000313" key="2">
    <source>
        <dbReference type="EMBL" id="NNH14073.1"/>
    </source>
</evidence>
<evidence type="ECO:0000256" key="1">
    <source>
        <dbReference type="SAM" id="MobiDB-lite"/>
    </source>
</evidence>
<dbReference type="Proteomes" id="UP000542973">
    <property type="component" value="Unassembled WGS sequence"/>
</dbReference>
<accession>A0A849BK24</accession>
<sequence length="249" mass="27739">MDWFRWWHGTVNDPKFQWVARKSGQCVGSVIAVWAALLEHASSATQCNADATRGNVASFDCSDFDVAFGFEDGVVSAIFEAMEQKGLIVDGAIAKWNERQPKREDSGNPFTGALSSTERSRIHREKKKREASQCNDMQRDATHGNDREDKSREEIKTKTARVALTVEDLVADGLTAETATDWLAFRKQKRAPLTQTAWNGLKAEAAKAGWSLEAVVTKCMARGWQGFEAAWVKDEKPDLPQQSRFAGLK</sequence>
<proteinExistence type="predicted"/>
<gene>
    <name evidence="2" type="ORF">HLB16_24805</name>
</gene>
<name>A0A849BK24_9BURK</name>
<protein>
    <submittedName>
        <fullName evidence="2">Uncharacterized protein</fullName>
    </submittedName>
</protein>
<organism evidence="2 3">
    <name type="scientific">Cupriavidus gilardii</name>
    <dbReference type="NCBI Taxonomy" id="82541"/>
    <lineage>
        <taxon>Bacteria</taxon>
        <taxon>Pseudomonadati</taxon>
        <taxon>Pseudomonadota</taxon>
        <taxon>Betaproteobacteria</taxon>
        <taxon>Burkholderiales</taxon>
        <taxon>Burkholderiaceae</taxon>
        <taxon>Cupriavidus</taxon>
    </lineage>
</organism>
<reference evidence="2 3" key="1">
    <citation type="submission" date="2020-05" db="EMBL/GenBank/DDBJ databases">
        <title>MicrobeNet Type strains.</title>
        <authorList>
            <person name="Nicholson A.C."/>
        </authorList>
    </citation>
    <scope>NUCLEOTIDE SEQUENCE [LARGE SCALE GENOMIC DNA]</scope>
    <source>
        <strain evidence="2 3">ATCC 700815</strain>
    </source>
</reference>